<protein>
    <recommendedName>
        <fullName evidence="7">Endolytic murein transglycosylase</fullName>
        <ecNumber evidence="7">4.2.2.29</ecNumber>
    </recommendedName>
    <alternativeName>
        <fullName evidence="7">Peptidoglycan lytic transglycosylase</fullName>
    </alternativeName>
    <alternativeName>
        <fullName evidence="7">Peptidoglycan polymerization terminase</fullName>
    </alternativeName>
</protein>
<keyword evidence="2 7" id="KW-0812">Transmembrane</keyword>
<proteinExistence type="inferred from homology"/>
<dbReference type="Gene3D" id="3.30.160.60">
    <property type="entry name" value="Classic Zinc Finger"/>
    <property type="match status" value="1"/>
</dbReference>
<feature type="site" description="Important for catalytic activity" evidence="7">
    <location>
        <position position="204"/>
    </location>
</feature>
<comment type="function">
    <text evidence="7">Functions as a peptidoglycan terminase that cleaves nascent peptidoglycan strands endolytically to terminate their elongation.</text>
</comment>
<keyword evidence="3 7" id="KW-1133">Transmembrane helix</keyword>
<reference evidence="8 9" key="1">
    <citation type="submission" date="2020-07" db="EMBL/GenBank/DDBJ databases">
        <title>Huge and variable diversity of episymbiotic CPR bacteria and DPANN archaea in groundwater ecosystems.</title>
        <authorList>
            <person name="He C.Y."/>
            <person name="Keren R."/>
            <person name="Whittaker M."/>
            <person name="Farag I.F."/>
            <person name="Doudna J."/>
            <person name="Cate J.H.D."/>
            <person name="Banfield J.F."/>
        </authorList>
    </citation>
    <scope>NUCLEOTIDE SEQUENCE [LARGE SCALE GENOMIC DNA]</scope>
    <source>
        <strain evidence="8">NC_groundwater_70_Ag_B-0.1um_54_66</strain>
    </source>
</reference>
<dbReference type="GO" id="GO:0008932">
    <property type="term" value="F:lytic endotransglycosylase activity"/>
    <property type="evidence" value="ECO:0007669"/>
    <property type="project" value="UniProtKB-UniRule"/>
</dbReference>
<dbReference type="EMBL" id="CP066681">
    <property type="protein sequence ID" value="QQG36584.1"/>
    <property type="molecule type" value="Genomic_DNA"/>
</dbReference>
<keyword evidence="4 7" id="KW-0472">Membrane</keyword>
<dbReference type="PANTHER" id="PTHR30518">
    <property type="entry name" value="ENDOLYTIC MUREIN TRANSGLYCOSYLASE"/>
    <property type="match status" value="1"/>
</dbReference>
<dbReference type="AlphaFoldDB" id="A0A7T5R311"/>
<name>A0A7T5R311_9BACT</name>
<evidence type="ECO:0000256" key="2">
    <source>
        <dbReference type="ARBA" id="ARBA00022692"/>
    </source>
</evidence>
<dbReference type="GO" id="GO:0009252">
    <property type="term" value="P:peptidoglycan biosynthetic process"/>
    <property type="evidence" value="ECO:0007669"/>
    <property type="project" value="UniProtKB-UniRule"/>
</dbReference>
<dbReference type="NCBIfam" id="TIGR00247">
    <property type="entry name" value="endolytic transglycosylase MltG"/>
    <property type="match status" value="1"/>
</dbReference>
<dbReference type="HAMAP" id="MF_02065">
    <property type="entry name" value="MltG"/>
    <property type="match status" value="1"/>
</dbReference>
<dbReference type="GO" id="GO:0071555">
    <property type="term" value="P:cell wall organization"/>
    <property type="evidence" value="ECO:0007669"/>
    <property type="project" value="UniProtKB-KW"/>
</dbReference>
<evidence type="ECO:0000256" key="7">
    <source>
        <dbReference type="HAMAP-Rule" id="MF_02065"/>
    </source>
</evidence>
<gene>
    <name evidence="7 8" type="primary">mltG</name>
    <name evidence="8" type="ORF">HYS17_02000</name>
</gene>
<evidence type="ECO:0000256" key="4">
    <source>
        <dbReference type="ARBA" id="ARBA00023136"/>
    </source>
</evidence>
<evidence type="ECO:0000256" key="1">
    <source>
        <dbReference type="ARBA" id="ARBA00022475"/>
    </source>
</evidence>
<evidence type="ECO:0000256" key="3">
    <source>
        <dbReference type="ARBA" id="ARBA00022989"/>
    </source>
</evidence>
<keyword evidence="5 7" id="KW-0456">Lyase</keyword>
<evidence type="ECO:0000313" key="9">
    <source>
        <dbReference type="Proteomes" id="UP000595362"/>
    </source>
</evidence>
<dbReference type="PANTHER" id="PTHR30518:SF2">
    <property type="entry name" value="ENDOLYTIC MUREIN TRANSGLYCOSYLASE"/>
    <property type="match status" value="1"/>
</dbReference>
<dbReference type="Gene3D" id="3.30.1490.480">
    <property type="entry name" value="Endolytic murein transglycosylase"/>
    <property type="match status" value="1"/>
</dbReference>
<organism evidence="8 9">
    <name type="scientific">Micavibrio aeruginosavorus</name>
    <dbReference type="NCBI Taxonomy" id="349221"/>
    <lineage>
        <taxon>Bacteria</taxon>
        <taxon>Pseudomonadati</taxon>
        <taxon>Bdellovibrionota</taxon>
        <taxon>Bdellovibrionia</taxon>
        <taxon>Bdellovibrionales</taxon>
        <taxon>Pseudobdellovibrionaceae</taxon>
        <taxon>Micavibrio</taxon>
    </lineage>
</organism>
<accession>A0A7T5R311</accession>
<dbReference type="GO" id="GO:0005886">
    <property type="term" value="C:plasma membrane"/>
    <property type="evidence" value="ECO:0007669"/>
    <property type="project" value="UniProtKB-UniRule"/>
</dbReference>
<dbReference type="InterPro" id="IPR003770">
    <property type="entry name" value="MLTG-like"/>
</dbReference>
<dbReference type="EC" id="4.2.2.29" evidence="7"/>
<evidence type="ECO:0000256" key="6">
    <source>
        <dbReference type="ARBA" id="ARBA00023316"/>
    </source>
</evidence>
<keyword evidence="6 7" id="KW-0961">Cell wall biogenesis/degradation</keyword>
<dbReference type="CDD" id="cd08010">
    <property type="entry name" value="MltG_like"/>
    <property type="match status" value="1"/>
</dbReference>
<dbReference type="Proteomes" id="UP000595362">
    <property type="component" value="Chromosome"/>
</dbReference>
<evidence type="ECO:0000256" key="5">
    <source>
        <dbReference type="ARBA" id="ARBA00023239"/>
    </source>
</evidence>
<dbReference type="Pfam" id="PF02618">
    <property type="entry name" value="YceG"/>
    <property type="match status" value="1"/>
</dbReference>
<evidence type="ECO:0000313" key="8">
    <source>
        <dbReference type="EMBL" id="QQG36584.1"/>
    </source>
</evidence>
<sequence>MRHVIAAITFFTTLLLLAVAGGGLWGLHEFREPGPLAQVHYVVIEKGMGLSEIASQLAQNGVITNPVIFKIAARLQDVHTRLHAGEYEIAAGASMSHILDKMVRGDVYDRKLTFREGLTSWQIVQMLNKAENLSGDALTDVPPEGSLLPETYRFMRTDNRQSVIGQMEVAMKAAQEELWPARVSGLPFDTIEEAVILASIVEKETGMAGERRKVAGVFVNRLKRGMPLQSDPTAIYALTKGEVRDDGMGPLGRRLLRKDLEVDSPYNTYRYPGLPPGPICNPGRESLAAVLNPESHDYIYFVADGTGGHVFARTLGEHEANVAQWRRIRSQER</sequence>
<comment type="similarity">
    <text evidence="7">Belongs to the transglycosylase MltG family.</text>
</comment>
<keyword evidence="1 7" id="KW-1003">Cell membrane</keyword>
<comment type="catalytic activity">
    <reaction evidence="7">
        <text>a peptidoglycan chain = a peptidoglycan chain with N-acetyl-1,6-anhydromuramyl-[peptide] at the reducing end + a peptidoglycan chain with N-acetylglucosamine at the non-reducing end.</text>
        <dbReference type="EC" id="4.2.2.29"/>
    </reaction>
</comment>